<dbReference type="GO" id="GO:0015297">
    <property type="term" value="F:antiporter activity"/>
    <property type="evidence" value="ECO:0007669"/>
    <property type="project" value="InterPro"/>
</dbReference>
<dbReference type="GO" id="GO:0042910">
    <property type="term" value="F:xenobiotic transmembrane transporter activity"/>
    <property type="evidence" value="ECO:0007669"/>
    <property type="project" value="InterPro"/>
</dbReference>
<keyword evidence="7 10" id="KW-1133">Transmembrane helix</keyword>
<feature type="transmembrane region" description="Helical" evidence="10">
    <location>
        <begin position="212"/>
        <end position="233"/>
    </location>
</feature>
<keyword evidence="4" id="KW-0813">Transport</keyword>
<evidence type="ECO:0000256" key="6">
    <source>
        <dbReference type="ARBA" id="ARBA00022692"/>
    </source>
</evidence>
<dbReference type="InterPro" id="IPR002528">
    <property type="entry name" value="MATE_fam"/>
</dbReference>
<keyword evidence="6 10" id="KW-0812">Transmembrane</keyword>
<gene>
    <name evidence="11" type="ORF">EVA_14188</name>
</gene>
<comment type="caution">
    <text evidence="11">The sequence shown here is derived from an EMBL/GenBank/DDBJ whole genome shotgun (WGS) entry which is preliminary data.</text>
</comment>
<dbReference type="EMBL" id="AMCI01004624">
    <property type="protein sequence ID" value="EJW97717.1"/>
    <property type="molecule type" value="Genomic_DNA"/>
</dbReference>
<dbReference type="CDD" id="cd13143">
    <property type="entry name" value="MATE_MepA_like"/>
    <property type="match status" value="1"/>
</dbReference>
<name>J9G7G6_9ZZZZ</name>
<sequence length="468" mass="50938">MTENKNNNNTKKRTNMQLTKEEQLLATGHIGYLFRKFAIPGIIGLLFIGLQPLVDGAILGNYVGAEALAGVNLFMPVYTFLSASAVIVGIGCQTIVSLSLGSRSYQEAQNALRTAFVFMLLYSLLMAGLCYLGAEPLSRLLGANERLMAYTAPYIRNFAPFFPFLTLIFIGDYLLKATGRPYYALTILGLILLINVGLDLLFIGVFGWGVRGAALATGIALGTSFLAMLPSLVRRHSLVNLRQGRFSFRLLGQMLYNGSSEGLSELSAGITVFLFNWAMMNTWGENGVAAFTAVNYLLYLGVQLFVGLSDGIIPVFSYNYGAGNLERMRRALFLGYRTNALIGLSFFALIFFGGSSLIPLFFDGSQEEQLSTILSIAGIGASCTAFAFFLNGANILSSSFFTSMGDARTSVVISLLRGLVLIATGIFVYPLLLGEHGIWLVIPAAEAITFLYCCFLLKNKVSWVLPKR</sequence>
<dbReference type="Pfam" id="PF01554">
    <property type="entry name" value="MatE"/>
    <property type="match status" value="2"/>
</dbReference>
<feature type="transmembrane region" description="Helical" evidence="10">
    <location>
        <begin position="74"/>
        <end position="100"/>
    </location>
</feature>
<evidence type="ECO:0000256" key="3">
    <source>
        <dbReference type="ARBA" id="ARBA00022106"/>
    </source>
</evidence>
<dbReference type="GO" id="GO:0005886">
    <property type="term" value="C:plasma membrane"/>
    <property type="evidence" value="ECO:0007669"/>
    <property type="project" value="UniProtKB-SubCell"/>
</dbReference>
<reference evidence="11" key="1">
    <citation type="journal article" date="2012" name="PLoS ONE">
        <title>Gene sets for utilization of primary and secondary nutrition supplies in the distal gut of endangered iberian lynx.</title>
        <authorList>
            <person name="Alcaide M."/>
            <person name="Messina E."/>
            <person name="Richter M."/>
            <person name="Bargiela R."/>
            <person name="Peplies J."/>
            <person name="Huws S.A."/>
            <person name="Newbold C.J."/>
            <person name="Golyshin P.N."/>
            <person name="Simon M.A."/>
            <person name="Lopez G."/>
            <person name="Yakimov M.M."/>
            <person name="Ferrer M."/>
        </authorList>
    </citation>
    <scope>NUCLEOTIDE SEQUENCE</scope>
</reference>
<dbReference type="PIRSF" id="PIRSF006603">
    <property type="entry name" value="DinF"/>
    <property type="match status" value="1"/>
</dbReference>
<feature type="transmembrane region" description="Helical" evidence="10">
    <location>
        <begin position="37"/>
        <end position="54"/>
    </location>
</feature>
<keyword evidence="5" id="KW-1003">Cell membrane</keyword>
<feature type="transmembrane region" description="Helical" evidence="10">
    <location>
        <begin position="341"/>
        <end position="361"/>
    </location>
</feature>
<evidence type="ECO:0000256" key="8">
    <source>
        <dbReference type="ARBA" id="ARBA00023136"/>
    </source>
</evidence>
<proteinExistence type="inferred from homology"/>
<feature type="transmembrane region" description="Helical" evidence="10">
    <location>
        <begin position="373"/>
        <end position="390"/>
    </location>
</feature>
<feature type="transmembrane region" description="Helical" evidence="10">
    <location>
        <begin position="182"/>
        <end position="206"/>
    </location>
</feature>
<comment type="subcellular location">
    <subcellularLocation>
        <location evidence="1">Cell membrane</location>
        <topology evidence="1">Multi-pass membrane protein</topology>
    </subcellularLocation>
</comment>
<feature type="transmembrane region" description="Helical" evidence="10">
    <location>
        <begin position="254"/>
        <end position="277"/>
    </location>
</feature>
<evidence type="ECO:0000256" key="4">
    <source>
        <dbReference type="ARBA" id="ARBA00022448"/>
    </source>
</evidence>
<dbReference type="AlphaFoldDB" id="J9G7G6"/>
<evidence type="ECO:0000256" key="7">
    <source>
        <dbReference type="ARBA" id="ARBA00022989"/>
    </source>
</evidence>
<comment type="similarity">
    <text evidence="2">Belongs to the multi antimicrobial extrusion (MATE) (TC 2.A.66.1) family. MepA subfamily.</text>
</comment>
<keyword evidence="8 10" id="KW-0472">Membrane</keyword>
<feature type="transmembrane region" description="Helical" evidence="10">
    <location>
        <begin position="438"/>
        <end position="457"/>
    </location>
</feature>
<dbReference type="InterPro" id="IPR048279">
    <property type="entry name" value="MdtK-like"/>
</dbReference>
<evidence type="ECO:0000256" key="9">
    <source>
        <dbReference type="ARBA" id="ARBA00023251"/>
    </source>
</evidence>
<protein>
    <recommendedName>
        <fullName evidence="3">Multidrug export protein MepA</fullName>
    </recommendedName>
</protein>
<evidence type="ECO:0000256" key="5">
    <source>
        <dbReference type="ARBA" id="ARBA00022475"/>
    </source>
</evidence>
<keyword evidence="9" id="KW-0046">Antibiotic resistance</keyword>
<dbReference type="PANTHER" id="PTHR43823:SF3">
    <property type="entry name" value="MULTIDRUG EXPORT PROTEIN MEPA"/>
    <property type="match status" value="1"/>
</dbReference>
<dbReference type="InterPro" id="IPR045070">
    <property type="entry name" value="MATE_MepA-like"/>
</dbReference>
<evidence type="ECO:0000256" key="10">
    <source>
        <dbReference type="SAM" id="Phobius"/>
    </source>
</evidence>
<organism evidence="11">
    <name type="scientific">gut metagenome</name>
    <dbReference type="NCBI Taxonomy" id="749906"/>
    <lineage>
        <taxon>unclassified sequences</taxon>
        <taxon>metagenomes</taxon>
        <taxon>organismal metagenomes</taxon>
    </lineage>
</organism>
<feature type="transmembrane region" description="Helical" evidence="10">
    <location>
        <begin position="154"/>
        <end position="175"/>
    </location>
</feature>
<dbReference type="InterPro" id="IPR051327">
    <property type="entry name" value="MATE_MepA_subfamily"/>
</dbReference>
<dbReference type="GO" id="GO:0046677">
    <property type="term" value="P:response to antibiotic"/>
    <property type="evidence" value="ECO:0007669"/>
    <property type="project" value="UniProtKB-KW"/>
</dbReference>
<accession>J9G7G6</accession>
<evidence type="ECO:0000256" key="1">
    <source>
        <dbReference type="ARBA" id="ARBA00004651"/>
    </source>
</evidence>
<feature type="transmembrane region" description="Helical" evidence="10">
    <location>
        <begin position="112"/>
        <end position="134"/>
    </location>
</feature>
<evidence type="ECO:0000313" key="11">
    <source>
        <dbReference type="EMBL" id="EJW97717.1"/>
    </source>
</evidence>
<feature type="transmembrane region" description="Helical" evidence="10">
    <location>
        <begin position="297"/>
        <end position="320"/>
    </location>
</feature>
<evidence type="ECO:0000256" key="2">
    <source>
        <dbReference type="ARBA" id="ARBA00008417"/>
    </source>
</evidence>
<feature type="transmembrane region" description="Helical" evidence="10">
    <location>
        <begin position="411"/>
        <end position="432"/>
    </location>
</feature>
<dbReference type="PANTHER" id="PTHR43823">
    <property type="entry name" value="SPORULATION PROTEIN YKVU"/>
    <property type="match status" value="1"/>
</dbReference>